<accession>A0A8S1HBJ2</accession>
<evidence type="ECO:0000313" key="3">
    <source>
        <dbReference type="Proteomes" id="UP000835052"/>
    </source>
</evidence>
<dbReference type="EMBL" id="CAJGYM010000029">
    <property type="protein sequence ID" value="CAD6192667.1"/>
    <property type="molecule type" value="Genomic_DNA"/>
</dbReference>
<dbReference type="GO" id="GO:0045121">
    <property type="term" value="C:membrane raft"/>
    <property type="evidence" value="ECO:0007669"/>
    <property type="project" value="TreeGrafter"/>
</dbReference>
<name>A0A8S1HBJ2_9PELO</name>
<comment type="caution">
    <text evidence="2">The sequence shown here is derived from an EMBL/GenBank/DDBJ whole genome shotgun (WGS) entry which is preliminary data.</text>
</comment>
<protein>
    <recommendedName>
        <fullName evidence="4">CUB-like domain-containing protein</fullName>
    </recommendedName>
</protein>
<evidence type="ECO:0000256" key="1">
    <source>
        <dbReference type="SAM" id="SignalP"/>
    </source>
</evidence>
<dbReference type="PANTHER" id="PTHR21733">
    <property type="entry name" value="CUB_2 DOMAIN-CONTAINING PROTEIN-RELATED-RELATED"/>
    <property type="match status" value="1"/>
</dbReference>
<dbReference type="PANTHER" id="PTHR21733:SF4">
    <property type="entry name" value="DOWNSTREAM OF DAF-16 (REGULATED BY DAF-16)-RELATED"/>
    <property type="match status" value="1"/>
</dbReference>
<dbReference type="InterPro" id="IPR005071">
    <property type="entry name" value="Glycoprotein"/>
</dbReference>
<gene>
    <name evidence="2" type="ORF">CAUJ_LOCUS8586</name>
</gene>
<reference evidence="2" key="1">
    <citation type="submission" date="2020-10" db="EMBL/GenBank/DDBJ databases">
        <authorList>
            <person name="Kikuchi T."/>
        </authorList>
    </citation>
    <scope>NUCLEOTIDE SEQUENCE</scope>
    <source>
        <strain evidence="2">NKZ352</strain>
    </source>
</reference>
<feature type="chain" id="PRO_5035729214" description="CUB-like domain-containing protein" evidence="1">
    <location>
        <begin position="20"/>
        <end position="409"/>
    </location>
</feature>
<keyword evidence="3" id="KW-1185">Reference proteome</keyword>
<dbReference type="AlphaFoldDB" id="A0A8S1HBJ2"/>
<proteinExistence type="predicted"/>
<dbReference type="OrthoDB" id="5807757at2759"/>
<dbReference type="GO" id="GO:0045087">
    <property type="term" value="P:innate immune response"/>
    <property type="evidence" value="ECO:0007669"/>
    <property type="project" value="TreeGrafter"/>
</dbReference>
<organism evidence="2 3">
    <name type="scientific">Caenorhabditis auriculariae</name>
    <dbReference type="NCBI Taxonomy" id="2777116"/>
    <lineage>
        <taxon>Eukaryota</taxon>
        <taxon>Metazoa</taxon>
        <taxon>Ecdysozoa</taxon>
        <taxon>Nematoda</taxon>
        <taxon>Chromadorea</taxon>
        <taxon>Rhabditida</taxon>
        <taxon>Rhabditina</taxon>
        <taxon>Rhabditomorpha</taxon>
        <taxon>Rhabditoidea</taxon>
        <taxon>Rhabditidae</taxon>
        <taxon>Peloderinae</taxon>
        <taxon>Caenorhabditis</taxon>
    </lineage>
</organism>
<evidence type="ECO:0008006" key="4">
    <source>
        <dbReference type="Google" id="ProtNLM"/>
    </source>
</evidence>
<evidence type="ECO:0000313" key="2">
    <source>
        <dbReference type="EMBL" id="CAD6192667.1"/>
    </source>
</evidence>
<feature type="signal peptide" evidence="1">
    <location>
        <begin position="1"/>
        <end position="19"/>
    </location>
</feature>
<dbReference type="Proteomes" id="UP000835052">
    <property type="component" value="Unassembled WGS sequence"/>
</dbReference>
<dbReference type="Pfam" id="PF03409">
    <property type="entry name" value="Glycoprotein"/>
    <property type="match status" value="1"/>
</dbReference>
<sequence>MRFYLHFLLLSLAVIEINGQHILRLSSFSSEFQSSVNNVEDGAFLFVSSSDDPTYLKNIQIVTAGSTFNALDISNRFFSGSSGRKIGLKVTGGVFITTSNNNTITKKLFGQLYVTTAAQAQDSNFQVYDVVARETITPTDNLSKTYVLFNVHNRSVDGSYPYYSGIISNLKQDPTSTLVMSTGIPGQQLRNVTKFFANPLNDTGYSHFFTNIEPLSIPLPVFYITGTLGGPTFTMESGAIQVTTINTTAVSTSGLIMVNDDEIALNYTVNFNADQNYDGVCGNLFVSDLVDYVEVDSFFYSITYLSGFNFDKTEPYFSRENKFYAQQLVINATSPNMGFYSFQYYNIRGALLPTSPAPPQTNQPTNPATSRIPITSTTQKAIIPTTTKSADFKTFSILLFFSAILQRLF</sequence>
<keyword evidence="1" id="KW-0732">Signal</keyword>